<evidence type="ECO:0000259" key="1">
    <source>
        <dbReference type="PROSITE" id="PS50222"/>
    </source>
</evidence>
<dbReference type="SMART" id="SM00054">
    <property type="entry name" value="EFh"/>
    <property type="match status" value="2"/>
</dbReference>
<protein>
    <submittedName>
        <fullName evidence="2">EF-hand domain-containing protein</fullName>
    </submittedName>
</protein>
<name>A0A411MFS5_9PSED</name>
<dbReference type="Pfam" id="PF13499">
    <property type="entry name" value="EF-hand_7"/>
    <property type="match status" value="1"/>
</dbReference>
<evidence type="ECO:0000313" key="3">
    <source>
        <dbReference type="Proteomes" id="UP000291130"/>
    </source>
</evidence>
<dbReference type="GO" id="GO:0005509">
    <property type="term" value="F:calcium ion binding"/>
    <property type="evidence" value="ECO:0007669"/>
    <property type="project" value="InterPro"/>
</dbReference>
<dbReference type="Gene3D" id="1.10.238.10">
    <property type="entry name" value="EF-hand"/>
    <property type="match status" value="1"/>
</dbReference>
<organism evidence="2 3">
    <name type="scientific">Pseudomonas tructae</name>
    <dbReference type="NCBI Taxonomy" id="2518644"/>
    <lineage>
        <taxon>Bacteria</taxon>
        <taxon>Pseudomonadati</taxon>
        <taxon>Pseudomonadota</taxon>
        <taxon>Gammaproteobacteria</taxon>
        <taxon>Pseudomonadales</taxon>
        <taxon>Pseudomonadaceae</taxon>
        <taxon>Pseudomonas</taxon>
    </lineage>
</organism>
<dbReference type="InterPro" id="IPR011992">
    <property type="entry name" value="EF-hand-dom_pair"/>
</dbReference>
<dbReference type="CDD" id="cd00051">
    <property type="entry name" value="EFh"/>
    <property type="match status" value="1"/>
</dbReference>
<feature type="domain" description="EF-hand" evidence="1">
    <location>
        <begin position="68"/>
        <end position="103"/>
    </location>
</feature>
<evidence type="ECO:0000313" key="2">
    <source>
        <dbReference type="EMBL" id="QBF25529.1"/>
    </source>
</evidence>
<reference evidence="2 3" key="1">
    <citation type="submission" date="2019-02" db="EMBL/GenBank/DDBJ databases">
        <title>Complete genome sequence of Pseudomonas sp. SNU WT1 isolated from rainbow trout.</title>
        <authorList>
            <person name="Oh W.T."/>
            <person name="Park S.C."/>
        </authorList>
    </citation>
    <scope>NUCLEOTIDE SEQUENCE [LARGE SCALE GENOMIC DNA]</scope>
    <source>
        <strain evidence="2 3">SNU WT1</strain>
    </source>
</reference>
<accession>A0A411MFS5</accession>
<dbReference type="PROSITE" id="PS50222">
    <property type="entry name" value="EF_HAND_2"/>
    <property type="match status" value="1"/>
</dbReference>
<sequence>MRRGGRADSRVCERLNKGRIRSFCSVQLSFLPVAALRSSCQFSLAIWFLRRKSILLNGTMTMTELTDDQLDRAKKAFDSLDSNCDGKVKVAEFVNIAERYFEKHEIEQLLKEANPNNDDEISFEEFLEDYKKDL</sequence>
<proteinExistence type="predicted"/>
<dbReference type="AlphaFoldDB" id="A0A411MFS5"/>
<dbReference type="InterPro" id="IPR002048">
    <property type="entry name" value="EF_hand_dom"/>
</dbReference>
<keyword evidence="3" id="KW-1185">Reference proteome</keyword>
<dbReference type="EMBL" id="CP035952">
    <property type="protein sequence ID" value="QBF25529.1"/>
    <property type="molecule type" value="Genomic_DNA"/>
</dbReference>
<dbReference type="Proteomes" id="UP000291130">
    <property type="component" value="Chromosome"/>
</dbReference>
<dbReference type="SUPFAM" id="SSF47473">
    <property type="entry name" value="EF-hand"/>
    <property type="match status" value="1"/>
</dbReference>
<gene>
    <name evidence="2" type="ORF">EXN22_07390</name>
</gene>
<dbReference type="KEGG" id="ptk:EXN22_07390"/>